<accession>A0A9P8CLM3</accession>
<name>A0A9P8CLM3_9HYPO</name>
<protein>
    <submittedName>
        <fullName evidence="2">Uncharacterized protein</fullName>
    </submittedName>
</protein>
<dbReference type="OrthoDB" id="5152606at2759"/>
<evidence type="ECO:0000313" key="2">
    <source>
        <dbReference type="EMBL" id="KAG9249751.1"/>
    </source>
</evidence>
<evidence type="ECO:0000256" key="1">
    <source>
        <dbReference type="SAM" id="SignalP"/>
    </source>
</evidence>
<dbReference type="GeneID" id="70295240"/>
<reference evidence="2" key="1">
    <citation type="journal article" date="2021" name="IMA Fungus">
        <title>Genomic characterization of three marine fungi, including Emericellopsis atlantica sp. nov. with signatures of a generalist lifestyle and marine biomass degradation.</title>
        <authorList>
            <person name="Hagestad O.C."/>
            <person name="Hou L."/>
            <person name="Andersen J.H."/>
            <person name="Hansen E.H."/>
            <person name="Altermark B."/>
            <person name="Li C."/>
            <person name="Kuhnert E."/>
            <person name="Cox R.J."/>
            <person name="Crous P.W."/>
            <person name="Spatafora J.W."/>
            <person name="Lail K."/>
            <person name="Amirebrahimi M."/>
            <person name="Lipzen A."/>
            <person name="Pangilinan J."/>
            <person name="Andreopoulos W."/>
            <person name="Hayes R.D."/>
            <person name="Ng V."/>
            <person name="Grigoriev I.V."/>
            <person name="Jackson S.A."/>
            <person name="Sutton T.D.S."/>
            <person name="Dobson A.D.W."/>
            <person name="Rama T."/>
        </authorList>
    </citation>
    <scope>NUCLEOTIDE SEQUENCE</scope>
    <source>
        <strain evidence="2">TS7</strain>
    </source>
</reference>
<keyword evidence="3" id="KW-1185">Reference proteome</keyword>
<proteinExistence type="predicted"/>
<comment type="caution">
    <text evidence="2">The sequence shown here is derived from an EMBL/GenBank/DDBJ whole genome shotgun (WGS) entry which is preliminary data.</text>
</comment>
<feature type="chain" id="PRO_5040222476" evidence="1">
    <location>
        <begin position="19"/>
        <end position="312"/>
    </location>
</feature>
<dbReference type="EMBL" id="MU251292">
    <property type="protein sequence ID" value="KAG9249751.1"/>
    <property type="molecule type" value="Genomic_DNA"/>
</dbReference>
<evidence type="ECO:0000313" key="3">
    <source>
        <dbReference type="Proteomes" id="UP000887229"/>
    </source>
</evidence>
<organism evidence="2 3">
    <name type="scientific">Emericellopsis atlantica</name>
    <dbReference type="NCBI Taxonomy" id="2614577"/>
    <lineage>
        <taxon>Eukaryota</taxon>
        <taxon>Fungi</taxon>
        <taxon>Dikarya</taxon>
        <taxon>Ascomycota</taxon>
        <taxon>Pezizomycotina</taxon>
        <taxon>Sordariomycetes</taxon>
        <taxon>Hypocreomycetidae</taxon>
        <taxon>Hypocreales</taxon>
        <taxon>Bionectriaceae</taxon>
        <taxon>Emericellopsis</taxon>
    </lineage>
</organism>
<gene>
    <name evidence="2" type="ORF">F5Z01DRAFT_668282</name>
</gene>
<sequence length="312" mass="33836">MLSNSLLAAAGLLALTNAQTFPIPDLSGDVFCDGTVRPDYSACDDLIPETFDNAVAGPGFNEGTTWTNDGCQLRYIRCAGPEGSTFESDVSADYPHIKRQCAEFPAGGIFRWGDGCVVVQTEDNPLAPDNSAQATKREVPERESKLERRELVASLDERQTCPTVDCYEYTEQVFIDNVRGLQERVCDNILPDGARCDKTKSVTVTDTYTVEFGVEASVIKDVISASASFSYSESEAVTESLTTAITVNCDGRSGYIVWYPLMQVSRGECRKGTSSACNGVACFSDEVSSCEMRVPIVAQDGKLSGEYDVQCI</sequence>
<feature type="signal peptide" evidence="1">
    <location>
        <begin position="1"/>
        <end position="18"/>
    </location>
</feature>
<dbReference type="AlphaFoldDB" id="A0A9P8CLM3"/>
<dbReference type="RefSeq" id="XP_046113675.1">
    <property type="nucleotide sequence ID" value="XM_046264337.1"/>
</dbReference>
<keyword evidence="1" id="KW-0732">Signal</keyword>
<dbReference type="Proteomes" id="UP000887229">
    <property type="component" value="Unassembled WGS sequence"/>
</dbReference>